<dbReference type="InterPro" id="IPR000983">
    <property type="entry name" value="Bac_GSPG_pilin"/>
</dbReference>
<dbReference type="RefSeq" id="WP_140871223.1">
    <property type="nucleotide sequence ID" value="NZ_RCZK01000006.1"/>
</dbReference>
<organism evidence="12 13">
    <name type="scientific">Sphingomonas oligophenolica</name>
    <dbReference type="NCBI Taxonomy" id="301154"/>
    <lineage>
        <taxon>Bacteria</taxon>
        <taxon>Pseudomonadati</taxon>
        <taxon>Pseudomonadota</taxon>
        <taxon>Alphaproteobacteria</taxon>
        <taxon>Sphingomonadales</taxon>
        <taxon>Sphingomonadaceae</taxon>
        <taxon>Sphingomonas</taxon>
    </lineage>
</organism>
<accession>A0A502CHV5</accession>
<keyword evidence="6" id="KW-0997">Cell inner membrane</keyword>
<dbReference type="GO" id="GO:0005886">
    <property type="term" value="C:plasma membrane"/>
    <property type="evidence" value="ECO:0007669"/>
    <property type="project" value="UniProtKB-SubCell"/>
</dbReference>
<evidence type="ECO:0000256" key="10">
    <source>
        <dbReference type="SAM" id="Phobius"/>
    </source>
</evidence>
<comment type="caution">
    <text evidence="12">The sequence shown here is derived from an EMBL/GenBank/DDBJ whole genome shotgun (WGS) entry which is preliminary data.</text>
</comment>
<proteinExistence type="inferred from homology"/>
<evidence type="ECO:0000256" key="8">
    <source>
        <dbReference type="ARBA" id="ARBA00022989"/>
    </source>
</evidence>
<comment type="similarity">
    <text evidence="2">Belongs to the GSP G family.</text>
</comment>
<keyword evidence="5" id="KW-0488">Methylation</keyword>
<dbReference type="InterPro" id="IPR010054">
    <property type="entry name" value="Type2_sec_GspG"/>
</dbReference>
<keyword evidence="7 10" id="KW-0812">Transmembrane</keyword>
<dbReference type="EMBL" id="RCZK01000006">
    <property type="protein sequence ID" value="TPG12393.1"/>
    <property type="molecule type" value="Genomic_DNA"/>
</dbReference>
<sequence length="172" mass="18452">MRHSPTPFPIVLSLSKHVTRKRPSTSSGRTEQGERGEDGFTLVELMVVIVIIGLLATIVAINVLPSGDKARIEKAKADIAQIEGGLELYKLQNLSYPTTAQGINALVTAPAGLADPSRYQRGGYLKKLPNDPWGKPYLYAAPGQHGEADVWTFGADGKEGGEGIDADIGNWQ</sequence>
<keyword evidence="4" id="KW-1003">Cell membrane</keyword>
<protein>
    <recommendedName>
        <fullName evidence="3">Type II secretion system core protein G</fullName>
    </recommendedName>
</protein>
<evidence type="ECO:0000313" key="13">
    <source>
        <dbReference type="Proteomes" id="UP000318413"/>
    </source>
</evidence>
<dbReference type="NCBIfam" id="TIGR01710">
    <property type="entry name" value="typeII_sec_gspG"/>
    <property type="match status" value="1"/>
</dbReference>
<keyword evidence="13" id="KW-1185">Reference proteome</keyword>
<evidence type="ECO:0000256" key="5">
    <source>
        <dbReference type="ARBA" id="ARBA00022481"/>
    </source>
</evidence>
<evidence type="ECO:0000256" key="4">
    <source>
        <dbReference type="ARBA" id="ARBA00022475"/>
    </source>
</evidence>
<dbReference type="Gene3D" id="3.30.700.10">
    <property type="entry name" value="Glycoprotein, Type 4 Pilin"/>
    <property type="match status" value="1"/>
</dbReference>
<evidence type="ECO:0000256" key="3">
    <source>
        <dbReference type="ARBA" id="ARBA00020042"/>
    </source>
</evidence>
<dbReference type="InterPro" id="IPR012902">
    <property type="entry name" value="N_methyl_site"/>
</dbReference>
<dbReference type="InterPro" id="IPR045584">
    <property type="entry name" value="Pilin-like"/>
</dbReference>
<evidence type="ECO:0000256" key="2">
    <source>
        <dbReference type="ARBA" id="ARBA00009984"/>
    </source>
</evidence>
<evidence type="ECO:0000256" key="9">
    <source>
        <dbReference type="ARBA" id="ARBA00023136"/>
    </source>
</evidence>
<dbReference type="Proteomes" id="UP000318413">
    <property type="component" value="Unassembled WGS sequence"/>
</dbReference>
<dbReference type="NCBIfam" id="TIGR02532">
    <property type="entry name" value="IV_pilin_GFxxxE"/>
    <property type="match status" value="1"/>
</dbReference>
<dbReference type="Pfam" id="PF07963">
    <property type="entry name" value="N_methyl"/>
    <property type="match status" value="1"/>
</dbReference>
<evidence type="ECO:0000256" key="7">
    <source>
        <dbReference type="ARBA" id="ARBA00022692"/>
    </source>
</evidence>
<keyword evidence="8 10" id="KW-1133">Transmembrane helix</keyword>
<evidence type="ECO:0000256" key="6">
    <source>
        <dbReference type="ARBA" id="ARBA00022519"/>
    </source>
</evidence>
<name>A0A502CHV5_9SPHN</name>
<dbReference type="PANTHER" id="PTHR30093:SF44">
    <property type="entry name" value="TYPE II SECRETION SYSTEM CORE PROTEIN G"/>
    <property type="match status" value="1"/>
</dbReference>
<keyword evidence="9 10" id="KW-0472">Membrane</keyword>
<feature type="transmembrane region" description="Helical" evidence="10">
    <location>
        <begin position="45"/>
        <end position="64"/>
    </location>
</feature>
<evidence type="ECO:0000256" key="1">
    <source>
        <dbReference type="ARBA" id="ARBA00004377"/>
    </source>
</evidence>
<dbReference type="Pfam" id="PF08334">
    <property type="entry name" value="T2SSG"/>
    <property type="match status" value="1"/>
</dbReference>
<dbReference type="OrthoDB" id="9795612at2"/>
<dbReference type="PRINTS" id="PR00813">
    <property type="entry name" value="BCTERIALGSPG"/>
</dbReference>
<dbReference type="PANTHER" id="PTHR30093">
    <property type="entry name" value="GENERAL SECRETION PATHWAY PROTEIN G"/>
    <property type="match status" value="1"/>
</dbReference>
<dbReference type="AlphaFoldDB" id="A0A502CHV5"/>
<reference evidence="12 13" key="1">
    <citation type="journal article" date="2019" name="Environ. Microbiol.">
        <title>Species interactions and distinct microbial communities in high Arctic permafrost affected cryosols are associated with the CH4 and CO2 gas fluxes.</title>
        <authorList>
            <person name="Altshuler I."/>
            <person name="Hamel J."/>
            <person name="Turney S."/>
            <person name="Magnuson E."/>
            <person name="Levesque R."/>
            <person name="Greer C."/>
            <person name="Whyte L.G."/>
        </authorList>
    </citation>
    <scope>NUCLEOTIDE SEQUENCE [LARGE SCALE GENOMIC DNA]</scope>
    <source>
        <strain evidence="12 13">S5.1</strain>
    </source>
</reference>
<dbReference type="GO" id="GO:0015628">
    <property type="term" value="P:protein secretion by the type II secretion system"/>
    <property type="evidence" value="ECO:0007669"/>
    <property type="project" value="InterPro"/>
</dbReference>
<evidence type="ECO:0000259" key="11">
    <source>
        <dbReference type="Pfam" id="PF08334"/>
    </source>
</evidence>
<comment type="subcellular location">
    <subcellularLocation>
        <location evidence="1">Cell inner membrane</location>
        <topology evidence="1">Single-pass membrane protein</topology>
    </subcellularLocation>
</comment>
<feature type="domain" description="Type II secretion system protein GspG C-terminal" evidence="11">
    <location>
        <begin position="62"/>
        <end position="171"/>
    </location>
</feature>
<evidence type="ECO:0000313" key="12">
    <source>
        <dbReference type="EMBL" id="TPG12393.1"/>
    </source>
</evidence>
<dbReference type="GO" id="GO:0015627">
    <property type="term" value="C:type II protein secretion system complex"/>
    <property type="evidence" value="ECO:0007669"/>
    <property type="project" value="InterPro"/>
</dbReference>
<gene>
    <name evidence="12" type="primary">gspG</name>
    <name evidence="12" type="ORF">EAH84_09550</name>
</gene>
<dbReference type="InterPro" id="IPR013545">
    <property type="entry name" value="T2SS_protein-GspG_C"/>
</dbReference>
<dbReference type="SUPFAM" id="SSF54523">
    <property type="entry name" value="Pili subunits"/>
    <property type="match status" value="1"/>
</dbReference>